<dbReference type="Proteomes" id="UP000215002">
    <property type="component" value="Chromosome"/>
</dbReference>
<protein>
    <submittedName>
        <fullName evidence="1">Uncharacterized protein</fullName>
    </submittedName>
</protein>
<dbReference type="KEGG" id="muc:MuYL_4878"/>
<reference evidence="1 2" key="1">
    <citation type="submission" date="2017-08" db="EMBL/GenBank/DDBJ databases">
        <title>Complete genome sequence of Mucilaginibacter sp. strain BJC16-A31.</title>
        <authorList>
            <consortium name="Henan University of Science and Technology"/>
            <person name="You X."/>
        </authorList>
    </citation>
    <scope>NUCLEOTIDE SEQUENCE [LARGE SCALE GENOMIC DNA]</scope>
    <source>
        <strain evidence="1 2">BJC16-A31</strain>
    </source>
</reference>
<dbReference type="EMBL" id="CP022743">
    <property type="protein sequence ID" value="ASU36761.1"/>
    <property type="molecule type" value="Genomic_DNA"/>
</dbReference>
<sequence length="45" mass="5102">MLHRLSSSVINPARFLAAKPVFTNKVSEILKAFYAVRYNCISICE</sequence>
<evidence type="ECO:0000313" key="2">
    <source>
        <dbReference type="Proteomes" id="UP000215002"/>
    </source>
</evidence>
<evidence type="ECO:0000313" key="1">
    <source>
        <dbReference type="EMBL" id="ASU36761.1"/>
    </source>
</evidence>
<keyword evidence="2" id="KW-1185">Reference proteome</keyword>
<accession>A0A223P4N7</accession>
<name>A0A223P4N7_9SPHI</name>
<dbReference type="AlphaFoldDB" id="A0A223P4N7"/>
<organism evidence="1 2">
    <name type="scientific">Mucilaginibacter xinganensis</name>
    <dbReference type="NCBI Taxonomy" id="1234841"/>
    <lineage>
        <taxon>Bacteria</taxon>
        <taxon>Pseudomonadati</taxon>
        <taxon>Bacteroidota</taxon>
        <taxon>Sphingobacteriia</taxon>
        <taxon>Sphingobacteriales</taxon>
        <taxon>Sphingobacteriaceae</taxon>
        <taxon>Mucilaginibacter</taxon>
    </lineage>
</organism>
<proteinExistence type="predicted"/>
<gene>
    <name evidence="1" type="ORF">MuYL_4878</name>
</gene>